<keyword evidence="3" id="KW-1185">Reference proteome</keyword>
<dbReference type="Pfam" id="PF00027">
    <property type="entry name" value="cNMP_binding"/>
    <property type="match status" value="1"/>
</dbReference>
<comment type="caution">
    <text evidence="2">The sequence shown here is derived from an EMBL/GenBank/DDBJ whole genome shotgun (WGS) entry which is preliminary data.</text>
</comment>
<evidence type="ECO:0000313" key="2">
    <source>
        <dbReference type="EMBL" id="MEK8046808.1"/>
    </source>
</evidence>
<dbReference type="InterPro" id="IPR000595">
    <property type="entry name" value="cNMP-bd_dom"/>
</dbReference>
<dbReference type="PROSITE" id="PS50042">
    <property type="entry name" value="CNMP_BINDING_3"/>
    <property type="match status" value="1"/>
</dbReference>
<dbReference type="CDD" id="cd00038">
    <property type="entry name" value="CAP_ED"/>
    <property type="match status" value="1"/>
</dbReference>
<reference evidence="2 3" key="1">
    <citation type="submission" date="2024-04" db="EMBL/GenBank/DDBJ databases">
        <title>Novel species of the genus Ideonella isolated from streams.</title>
        <authorList>
            <person name="Lu H."/>
        </authorList>
    </citation>
    <scope>NUCLEOTIDE SEQUENCE [LARGE SCALE GENOMIC DNA]</scope>
    <source>
        <strain evidence="2 3">LYT19W</strain>
    </source>
</reference>
<evidence type="ECO:0000313" key="3">
    <source>
        <dbReference type="Proteomes" id="UP001379945"/>
    </source>
</evidence>
<gene>
    <name evidence="2" type="ORF">AACH00_10645</name>
</gene>
<dbReference type="Gene3D" id="2.60.120.10">
    <property type="entry name" value="Jelly Rolls"/>
    <property type="match status" value="1"/>
</dbReference>
<dbReference type="RefSeq" id="WP_341399105.1">
    <property type="nucleotide sequence ID" value="NZ_JBBUTI010000006.1"/>
</dbReference>
<dbReference type="EMBL" id="JBBUTI010000006">
    <property type="protein sequence ID" value="MEK8046808.1"/>
    <property type="molecule type" value="Genomic_DNA"/>
</dbReference>
<proteinExistence type="predicted"/>
<dbReference type="SMART" id="SM00100">
    <property type="entry name" value="cNMP"/>
    <property type="match status" value="1"/>
</dbReference>
<dbReference type="PANTHER" id="PTHR24567:SF74">
    <property type="entry name" value="HTH-TYPE TRANSCRIPTIONAL REGULATOR ARCR"/>
    <property type="match status" value="1"/>
</dbReference>
<dbReference type="InterPro" id="IPR018490">
    <property type="entry name" value="cNMP-bd_dom_sf"/>
</dbReference>
<protein>
    <submittedName>
        <fullName evidence="2">Crp/Fnr family transcriptional regulator</fullName>
    </submittedName>
</protein>
<organism evidence="2 3">
    <name type="scientific">Ideonella margarita</name>
    <dbReference type="NCBI Taxonomy" id="2984191"/>
    <lineage>
        <taxon>Bacteria</taxon>
        <taxon>Pseudomonadati</taxon>
        <taxon>Pseudomonadota</taxon>
        <taxon>Betaproteobacteria</taxon>
        <taxon>Burkholderiales</taxon>
        <taxon>Sphaerotilaceae</taxon>
        <taxon>Ideonella</taxon>
    </lineage>
</organism>
<accession>A0ABU9C4P5</accession>
<dbReference type="InterPro" id="IPR014710">
    <property type="entry name" value="RmlC-like_jellyroll"/>
</dbReference>
<evidence type="ECO:0000259" key="1">
    <source>
        <dbReference type="PROSITE" id="PS50042"/>
    </source>
</evidence>
<dbReference type="PANTHER" id="PTHR24567">
    <property type="entry name" value="CRP FAMILY TRANSCRIPTIONAL REGULATORY PROTEIN"/>
    <property type="match status" value="1"/>
</dbReference>
<dbReference type="InterPro" id="IPR050397">
    <property type="entry name" value="Env_Response_Regulators"/>
</dbReference>
<feature type="domain" description="Cyclic nucleotide-binding" evidence="1">
    <location>
        <begin position="73"/>
        <end position="176"/>
    </location>
</feature>
<name>A0ABU9C4P5_9BURK</name>
<dbReference type="Proteomes" id="UP001379945">
    <property type="component" value="Unassembled WGS sequence"/>
</dbReference>
<sequence>MFKQILSRWFGPPAKPASVPDDSGYFATQFADRHEDTQLFVPWANRAPDLKARPYDNSLGVLSLVKLLSQDQALGKLGAEQLSILGGYLDYVQLDNGKQVIGQDEQGDFLLIVLQGSVAEERRLHNKSQVRIGEARPGDLLGEMSLFDGGGRFSSCVALSPVTLAVLSSTALERMMQEEPRLAGTVLAWIAKRLSLRLRQVSARLSVQLTRTTAD</sequence>
<dbReference type="SUPFAM" id="SSF51206">
    <property type="entry name" value="cAMP-binding domain-like"/>
    <property type="match status" value="1"/>
</dbReference>